<protein>
    <submittedName>
        <fullName evidence="2">Uncharacterized protein</fullName>
    </submittedName>
</protein>
<keyword evidence="1" id="KW-0472">Membrane</keyword>
<keyword evidence="1" id="KW-0812">Transmembrane</keyword>
<keyword evidence="3" id="KW-1185">Reference proteome</keyword>
<keyword evidence="1" id="KW-1133">Transmembrane helix</keyword>
<dbReference type="EMBL" id="JADPKZ010000014">
    <property type="protein sequence ID" value="MBF8376378.1"/>
    <property type="molecule type" value="Genomic_DNA"/>
</dbReference>
<sequence>MTPIWRTILNDALSSSFSIVVAVVLSRWGDKRMRNKVNIHLLRKQVIEPAYQIVRYYAHPASTPAFPILDQEKFDQDWETSFEKIQDLVRKQVGLLDYWDILSCLYPPTDLRKRKKFFAIICRRILALYADPPRKGPVYLSPNRSMLRFVWWNHKPQIPMRYKLARAGMILGSWLERYVKIAILLALIVEFVLTGMALWKFYHHG</sequence>
<comment type="caution">
    <text evidence="2">The sequence shown here is derived from an EMBL/GenBank/DDBJ whole genome shotgun (WGS) entry which is preliminary data.</text>
</comment>
<gene>
    <name evidence="2" type="ORF">IW967_00525</name>
</gene>
<dbReference type="RefSeq" id="WP_195866773.1">
    <property type="nucleotide sequence ID" value="NZ_JADPKZ010000014.1"/>
</dbReference>
<feature type="transmembrane region" description="Helical" evidence="1">
    <location>
        <begin position="181"/>
        <end position="202"/>
    </location>
</feature>
<organism evidence="2 3">
    <name type="scientific">Alicyclobacillus mali</name>
    <name type="common">ex Roth et al. 2021</name>
    <dbReference type="NCBI Taxonomy" id="1123961"/>
    <lineage>
        <taxon>Bacteria</taxon>
        <taxon>Bacillati</taxon>
        <taxon>Bacillota</taxon>
        <taxon>Bacilli</taxon>
        <taxon>Bacillales</taxon>
        <taxon>Alicyclobacillaceae</taxon>
        <taxon>Alicyclobacillus</taxon>
    </lineage>
</organism>
<evidence type="ECO:0000256" key="1">
    <source>
        <dbReference type="SAM" id="Phobius"/>
    </source>
</evidence>
<feature type="transmembrane region" description="Helical" evidence="1">
    <location>
        <begin position="12"/>
        <end position="29"/>
    </location>
</feature>
<name>A0ABS0EZA0_9BACL</name>
<reference evidence="2 3" key="1">
    <citation type="submission" date="2020-11" db="EMBL/GenBank/DDBJ databases">
        <title>Genomic insight of Alicyclobacillus mali FL 18 reveals a new arsenic-resistant strain, with potential in environmental biotechnology.</title>
        <authorList>
            <person name="Fiorentino G."/>
            <person name="Gallo G."/>
            <person name="Aulitto M."/>
        </authorList>
    </citation>
    <scope>NUCLEOTIDE SEQUENCE [LARGE SCALE GENOMIC DNA]</scope>
    <source>
        <strain evidence="2 3">FL 18</strain>
    </source>
</reference>
<evidence type="ECO:0000313" key="2">
    <source>
        <dbReference type="EMBL" id="MBF8376378.1"/>
    </source>
</evidence>
<evidence type="ECO:0000313" key="3">
    <source>
        <dbReference type="Proteomes" id="UP000642910"/>
    </source>
</evidence>
<dbReference type="Proteomes" id="UP000642910">
    <property type="component" value="Unassembled WGS sequence"/>
</dbReference>
<accession>A0ABS0EZA0</accession>
<proteinExistence type="predicted"/>